<dbReference type="PANTHER" id="PTHR35889">
    <property type="entry name" value="CYCLOINULO-OLIGOSACCHARIDE FRUCTANOTRANSFERASE-RELATED"/>
    <property type="match status" value="1"/>
</dbReference>
<comment type="caution">
    <text evidence="5">The sequence shown here is derived from an EMBL/GenBank/DDBJ whole genome shotgun (WGS) entry which is preliminary data.</text>
</comment>
<protein>
    <submittedName>
        <fullName evidence="5">PSD1 and planctomycete cytochrome C domain-containing protein</fullName>
    </submittedName>
</protein>
<dbReference type="RefSeq" id="WP_234864081.1">
    <property type="nucleotide sequence ID" value="NZ_JAKEVY010000001.1"/>
</dbReference>
<dbReference type="EMBL" id="JAKEVY010000001">
    <property type="protein sequence ID" value="MCF1713551.1"/>
    <property type="molecule type" value="Genomic_DNA"/>
</dbReference>
<dbReference type="Pfam" id="PF07583">
    <property type="entry name" value="PSCyt2"/>
    <property type="match status" value="1"/>
</dbReference>
<evidence type="ECO:0000256" key="1">
    <source>
        <dbReference type="SAM" id="SignalP"/>
    </source>
</evidence>
<dbReference type="SUPFAM" id="SSF46626">
    <property type="entry name" value="Cytochrome c"/>
    <property type="match status" value="1"/>
</dbReference>
<feature type="domain" description="DUF1553" evidence="3">
    <location>
        <begin position="682"/>
        <end position="935"/>
    </location>
</feature>
<dbReference type="Pfam" id="PF07635">
    <property type="entry name" value="PSCyt1"/>
    <property type="match status" value="1"/>
</dbReference>
<keyword evidence="1" id="KW-0732">Signal</keyword>
<evidence type="ECO:0000259" key="2">
    <source>
        <dbReference type="Pfam" id="PF07583"/>
    </source>
</evidence>
<feature type="domain" description="Cytochrome C Planctomycete-type" evidence="4">
    <location>
        <begin position="53"/>
        <end position="113"/>
    </location>
</feature>
<evidence type="ECO:0000259" key="3">
    <source>
        <dbReference type="Pfam" id="PF07587"/>
    </source>
</evidence>
<dbReference type="InterPro" id="IPR011444">
    <property type="entry name" value="DUF1549"/>
</dbReference>
<sequence length="965" mass="109769">MGFRFFRQKSTWVVAGLFISIALFSRCGTDASAGIPDTVDFNYHVKPILVQKCYLCHGPDESSRKANLRLDTYEGATALLKNGGRAIDPGHAANSMVVERIYHKDPDQVMPTPESNLKLTQQEMAILEKWIDQGATYDPHWAFIPPDSSLLEKKYKENAVDFFIQQELDERGIKSAPRANPESLLRRVSFLLTGLPPTEKEQQLFLTETNEDAYVKMVDYYLQSPRFGERWARHWMDIARYAETRGHEFDYQIQEVWRYRDYLIRAFNSDIPFDQLVREQLAGDLLPKPRVGPGNENESILGTAFLTMAEGSHSPVDIRKDEADRIDNMIDVTGKAFLGLTISCARCHDHKFDPISAKDYYSFYGVMEGTRFSPQPVNQGSKVQILQNLQQIQEQVRQWAHQQLQESGTANVLLQTNNQQPASPADSGYQVLGNFSGTDLEGWKADGLAFSSRTTLGDPVFNDQYQFMGIREGMASSRKTALGIYGALRSPDFTISTNFIGVEAAGRESVIRIVIDNFQLIRWPIYGNIEQLVSDTKWKQYVFDVGQWKGHKAYIELLPGVYENHVFVQRPDSYVDARYAIAYNKKWIEPANKGLVVSALNRQIKKLKVDPSIQSLLEQESRLRLALRDSLRFFYGVTDGFGKNSPVFIRGNYQELSAEKVPRTFLTALGTRSNNLDVAGSGRLQLAEALLEENNPLTTRVMVNRIWHHLFGKGIVETVDNFGLQGKLPSHPALLDYLSLSFKQHNYSVKQLIRTIVLSETFQRSTVPVNDSKEKDPANTWLSHFPLRRLEAEAIRDAMLAVSGRLDTSMYGPPVPQHITSFMNGRGKPAQSGPLDGSGRRTVYLEVRRNFLDPMLTSFDRPIPFTSFGKREVTNVPAQSLILMNDPFVMQEAARLAERLEKKGLKTREEKIQWLYKNCFGRAATGDEIREANQLLTRLTEKNSRTVWKDFAHTIFNLKEFIYLN</sequence>
<feature type="chain" id="PRO_5045325729" evidence="1">
    <location>
        <begin position="26"/>
        <end position="965"/>
    </location>
</feature>
<dbReference type="PANTHER" id="PTHR35889:SF3">
    <property type="entry name" value="F-BOX DOMAIN-CONTAINING PROTEIN"/>
    <property type="match status" value="1"/>
</dbReference>
<proteinExistence type="predicted"/>
<accession>A0ABS9BDI9</accession>
<dbReference type="InterPro" id="IPR011429">
    <property type="entry name" value="Cyt_c_Planctomycete-type"/>
</dbReference>
<organism evidence="5 6">
    <name type="scientific">Flavihumibacter fluminis</name>
    <dbReference type="NCBI Taxonomy" id="2909236"/>
    <lineage>
        <taxon>Bacteria</taxon>
        <taxon>Pseudomonadati</taxon>
        <taxon>Bacteroidota</taxon>
        <taxon>Chitinophagia</taxon>
        <taxon>Chitinophagales</taxon>
        <taxon>Chitinophagaceae</taxon>
        <taxon>Flavihumibacter</taxon>
    </lineage>
</organism>
<reference evidence="5 6" key="1">
    <citation type="submission" date="2022-01" db="EMBL/GenBank/DDBJ databases">
        <title>Flavihumibacter sp. nov., isolated from sediment of a river.</title>
        <authorList>
            <person name="Liu H."/>
        </authorList>
    </citation>
    <scope>NUCLEOTIDE SEQUENCE [LARGE SCALE GENOMIC DNA]</scope>
    <source>
        <strain evidence="5 6">RY-1</strain>
    </source>
</reference>
<dbReference type="Proteomes" id="UP001200145">
    <property type="component" value="Unassembled WGS sequence"/>
</dbReference>
<evidence type="ECO:0000313" key="5">
    <source>
        <dbReference type="EMBL" id="MCF1713551.1"/>
    </source>
</evidence>
<keyword evidence="6" id="KW-1185">Reference proteome</keyword>
<dbReference type="InterPro" id="IPR022655">
    <property type="entry name" value="DUF1553"/>
</dbReference>
<evidence type="ECO:0000259" key="4">
    <source>
        <dbReference type="Pfam" id="PF07635"/>
    </source>
</evidence>
<gene>
    <name evidence="5" type="ORF">L0U88_02770</name>
</gene>
<dbReference type="InterPro" id="IPR036909">
    <property type="entry name" value="Cyt_c-like_dom_sf"/>
</dbReference>
<evidence type="ECO:0000313" key="6">
    <source>
        <dbReference type="Proteomes" id="UP001200145"/>
    </source>
</evidence>
<dbReference type="Pfam" id="PF07587">
    <property type="entry name" value="PSD1"/>
    <property type="match status" value="1"/>
</dbReference>
<feature type="domain" description="DUF1549" evidence="2">
    <location>
        <begin position="160"/>
        <end position="370"/>
    </location>
</feature>
<feature type="signal peptide" evidence="1">
    <location>
        <begin position="1"/>
        <end position="25"/>
    </location>
</feature>
<name>A0ABS9BDI9_9BACT</name>